<accession>A0AB39HTJ0</accession>
<dbReference type="Gene3D" id="3.40.710.10">
    <property type="entry name" value="DD-peptidase/beta-lactamase superfamily"/>
    <property type="match status" value="1"/>
</dbReference>
<sequence length="449" mass="49910">MGESTLKSFETYAKELQEKYLIPGISVGLNKDGKSFYYKGFGHRDADNDLPVTGDTIFGIASITKSFTCVAIMQLQEQGKLSVDDPVVKHIPELKIVDAEKTAKMTIHHFMTHTSGLPPLASSVGEGGKTAVQSHEDFIQFVNGQKVQLLGEPGEQFSYSNHAYNLLGTIVARASGQSYDSYIQKNILEPCGMSNTMFDITDVLEDGNITKLYEAKVVRGQTSVYPLDGWGETPFMKASGFLRSTVNDMLRYAEIFRNKGLSGSRQILNAESVKQMTTPYIEIEPGKFYGYGLMITPDYHGHTLVEHSGSLPGVASRMCIVPEAGLTGVILTNLADIPAGTIILSALNDALGENVKASHNNYKEHTLSVEKLESLKGLYESDEGMKVIIDSYGSQLTFFMNSAYHPIRYIGNDTFQVNLRDQEEAIRFVFEENGEVDRLEFHYRQLWKR</sequence>
<organism evidence="2">
    <name type="scientific">Ornithinibacillus sp. 4-3</name>
    <dbReference type="NCBI Taxonomy" id="3231488"/>
    <lineage>
        <taxon>Bacteria</taxon>
        <taxon>Bacillati</taxon>
        <taxon>Bacillota</taxon>
        <taxon>Bacilli</taxon>
        <taxon>Bacillales</taxon>
        <taxon>Bacillaceae</taxon>
        <taxon>Ornithinibacillus</taxon>
    </lineage>
</organism>
<dbReference type="Pfam" id="PF00144">
    <property type="entry name" value="Beta-lactamase"/>
    <property type="match status" value="1"/>
</dbReference>
<protein>
    <submittedName>
        <fullName evidence="2">Serine hydrolase domain-containing protein</fullName>
        <ecNumber evidence="2">3.-.-.-</ecNumber>
    </submittedName>
</protein>
<reference evidence="2" key="1">
    <citation type="submission" date="2024-07" db="EMBL/GenBank/DDBJ databases">
        <title>Halotolerant mesophilic bacterium Ornithinibacillus sp. 4-3, sp. nov., isolated from soil.</title>
        <authorList>
            <person name="Sidarenka A.V."/>
            <person name="Guliayeva D.E."/>
            <person name="Leanovich S.I."/>
            <person name="Hileuskaya K.S."/>
            <person name="Akhremchuk A.E."/>
            <person name="Sikolenko M.A."/>
            <person name="Valentovich L.N."/>
        </authorList>
    </citation>
    <scope>NUCLEOTIDE SEQUENCE</scope>
    <source>
        <strain evidence="2">4-3</strain>
    </source>
</reference>
<dbReference type="PANTHER" id="PTHR46825">
    <property type="entry name" value="D-ALANYL-D-ALANINE-CARBOXYPEPTIDASE/ENDOPEPTIDASE AMPH"/>
    <property type="match status" value="1"/>
</dbReference>
<dbReference type="RefSeq" id="WP_368654343.1">
    <property type="nucleotide sequence ID" value="NZ_CP162599.1"/>
</dbReference>
<dbReference type="SUPFAM" id="SSF56601">
    <property type="entry name" value="beta-lactamase/transpeptidase-like"/>
    <property type="match status" value="1"/>
</dbReference>
<evidence type="ECO:0000259" key="1">
    <source>
        <dbReference type="Pfam" id="PF00144"/>
    </source>
</evidence>
<dbReference type="InterPro" id="IPR001466">
    <property type="entry name" value="Beta-lactam-related"/>
</dbReference>
<dbReference type="EMBL" id="CP162599">
    <property type="protein sequence ID" value="XDK33665.1"/>
    <property type="molecule type" value="Genomic_DNA"/>
</dbReference>
<gene>
    <name evidence="2" type="ORF">AB4Y30_04745</name>
</gene>
<dbReference type="PANTHER" id="PTHR46825:SF9">
    <property type="entry name" value="BETA-LACTAMASE-RELATED DOMAIN-CONTAINING PROTEIN"/>
    <property type="match status" value="1"/>
</dbReference>
<dbReference type="GO" id="GO:0016787">
    <property type="term" value="F:hydrolase activity"/>
    <property type="evidence" value="ECO:0007669"/>
    <property type="project" value="UniProtKB-KW"/>
</dbReference>
<keyword evidence="2" id="KW-0378">Hydrolase</keyword>
<dbReference type="InterPro" id="IPR050491">
    <property type="entry name" value="AmpC-like"/>
</dbReference>
<evidence type="ECO:0000313" key="2">
    <source>
        <dbReference type="EMBL" id="XDK33665.1"/>
    </source>
</evidence>
<dbReference type="AlphaFoldDB" id="A0AB39HTJ0"/>
<name>A0AB39HTJ0_9BACI</name>
<dbReference type="InterPro" id="IPR012338">
    <property type="entry name" value="Beta-lactam/transpept-like"/>
</dbReference>
<feature type="domain" description="Beta-lactamase-related" evidence="1">
    <location>
        <begin position="10"/>
        <end position="335"/>
    </location>
</feature>
<proteinExistence type="predicted"/>
<dbReference type="EC" id="3.-.-.-" evidence="2"/>